<evidence type="ECO:0000313" key="1">
    <source>
        <dbReference type="EMBL" id="KAI4862372.1"/>
    </source>
</evidence>
<dbReference type="Proteomes" id="UP001497700">
    <property type="component" value="Unassembled WGS sequence"/>
</dbReference>
<proteinExistence type="predicted"/>
<sequence length="800" mass="88604">MVRFRQKVLLLAANLLVPIGALIFMTGYFRGRPSTPTPAEVITDPGVTADSAPFNKVVFMVIDALRSDFVYAENSGFTFTQELISSGAAVPFTARAASPTLTMSRIKAMTQGTSQTFLDLWLNIANSPNAARQNNVDTWLSRLKTEKDPDKKMVYYGTKTWLMLYPEIFDRHDGVDSYYVPDFTIVDQNITRHIPGELEKDDWKALVMHFPGLDHLAHQGGPYSAHMLPKQKQLDGVVQQIYNAIEQQPHMQDTLFILTGDHGMNEKGNHGGSAPGEIASALTFISPKFRAISKGLECPVKATGNYEYYSVIEQVDIVPILSGLLGFSIPVNSLGMFVSDFVGLFRAPDDGVHFMLRNARQMLNLFKTKADFGSAVEESSVCHTNCLGCLTDRGEIACLWGKVTRANDEWEKSEGTSSQELIKAIDDFSCAVQRSLSIPLNNLHTTRLLIGIASLVVAMLFLLIGISLSHILMDSGVLGFGLLVSLHAATMFVSKLVEEEHHFCISRNQPWVWAAIPAVLQYLTQCWNQSGDTTYPMVDLIHNFLFDYPLLLWVLALAAYALSANSLSKNLGMGTVVSRVISSVLCIMAAVFKLCVTQRDNPELLIFMPQWLKIAMTEVDQTQLLRIIWMYMFGCAICLVAQLKLSAQAKNRDVMTGALELANLYLMLQSRPKNLALYPIFDLQLQWFLHSASLTSSEISLTSLVLAQSSFYAVGGSNSVASLDITNGFNGIQGYNVTAVFLQTVLSNWVGPVWWTLGGLRLLLAWLETQNVPDSRRTNGYQNGSIAANGKRHTWQQVSS</sequence>
<evidence type="ECO:0000313" key="2">
    <source>
        <dbReference type="Proteomes" id="UP001497700"/>
    </source>
</evidence>
<name>A0ACB9YSK2_9PEZI</name>
<keyword evidence="2" id="KW-1185">Reference proteome</keyword>
<accession>A0ACB9YSK2</accession>
<protein>
    <submittedName>
        <fullName evidence="1">Alkaline-phosphatase-like protein</fullName>
    </submittedName>
</protein>
<reference evidence="1 2" key="1">
    <citation type="journal article" date="2022" name="New Phytol.">
        <title>Ecological generalism drives hyperdiversity of secondary metabolite gene clusters in xylarialean endophytes.</title>
        <authorList>
            <person name="Franco M.E.E."/>
            <person name="Wisecaver J.H."/>
            <person name="Arnold A.E."/>
            <person name="Ju Y.M."/>
            <person name="Slot J.C."/>
            <person name="Ahrendt S."/>
            <person name="Moore L.P."/>
            <person name="Eastman K.E."/>
            <person name="Scott K."/>
            <person name="Konkel Z."/>
            <person name="Mondo S.J."/>
            <person name="Kuo A."/>
            <person name="Hayes R.D."/>
            <person name="Haridas S."/>
            <person name="Andreopoulos B."/>
            <person name="Riley R."/>
            <person name="LaButti K."/>
            <person name="Pangilinan J."/>
            <person name="Lipzen A."/>
            <person name="Amirebrahimi M."/>
            <person name="Yan J."/>
            <person name="Adam C."/>
            <person name="Keymanesh K."/>
            <person name="Ng V."/>
            <person name="Louie K."/>
            <person name="Northen T."/>
            <person name="Drula E."/>
            <person name="Henrissat B."/>
            <person name="Hsieh H.M."/>
            <person name="Youens-Clark K."/>
            <person name="Lutzoni F."/>
            <person name="Miadlikowska J."/>
            <person name="Eastwood D.C."/>
            <person name="Hamelin R.C."/>
            <person name="Grigoriev I.V."/>
            <person name="U'Ren J.M."/>
        </authorList>
    </citation>
    <scope>NUCLEOTIDE SEQUENCE [LARGE SCALE GENOMIC DNA]</scope>
    <source>
        <strain evidence="1 2">CBS 119005</strain>
    </source>
</reference>
<comment type="caution">
    <text evidence="1">The sequence shown here is derived from an EMBL/GenBank/DDBJ whole genome shotgun (WGS) entry which is preliminary data.</text>
</comment>
<gene>
    <name evidence="1" type="ORF">F4820DRAFT_463682</name>
</gene>
<dbReference type="EMBL" id="MU393527">
    <property type="protein sequence ID" value="KAI4862372.1"/>
    <property type="molecule type" value="Genomic_DNA"/>
</dbReference>
<organism evidence="1 2">
    <name type="scientific">Hypoxylon rubiginosum</name>
    <dbReference type="NCBI Taxonomy" id="110542"/>
    <lineage>
        <taxon>Eukaryota</taxon>
        <taxon>Fungi</taxon>
        <taxon>Dikarya</taxon>
        <taxon>Ascomycota</taxon>
        <taxon>Pezizomycotina</taxon>
        <taxon>Sordariomycetes</taxon>
        <taxon>Xylariomycetidae</taxon>
        <taxon>Xylariales</taxon>
        <taxon>Hypoxylaceae</taxon>
        <taxon>Hypoxylon</taxon>
    </lineage>
</organism>